<sequence>MYENYIGEVLSAEEKILGAQYDISPLTLPSNFLITLTLEAFFMLEAYLIDQLVAVFMKIRRLD</sequence>
<reference evidence="2" key="2">
    <citation type="submission" date="2020-06" db="EMBL/GenBank/DDBJ databases">
        <title>Helianthus annuus Genome sequencing and assembly Release 2.</title>
        <authorList>
            <person name="Gouzy J."/>
            <person name="Langlade N."/>
            <person name="Munos S."/>
        </authorList>
    </citation>
    <scope>NUCLEOTIDE SEQUENCE</scope>
    <source>
        <tissue evidence="2">Leaves</tissue>
    </source>
</reference>
<dbReference type="Gramene" id="mRNA:HanXRQr2_Chr09g0379491">
    <property type="protein sequence ID" value="mRNA:HanXRQr2_Chr09g0379491"/>
    <property type="gene ID" value="HanXRQr2_Chr09g0379491"/>
</dbReference>
<evidence type="ECO:0000313" key="2">
    <source>
        <dbReference type="EMBL" id="KAF5790132.1"/>
    </source>
</evidence>
<feature type="transmembrane region" description="Helical" evidence="1">
    <location>
        <begin position="32"/>
        <end position="57"/>
    </location>
</feature>
<comment type="caution">
    <text evidence="2">The sequence shown here is derived from an EMBL/GenBank/DDBJ whole genome shotgun (WGS) entry which is preliminary data.</text>
</comment>
<evidence type="ECO:0000313" key="3">
    <source>
        <dbReference type="Proteomes" id="UP000215914"/>
    </source>
</evidence>
<keyword evidence="1" id="KW-0812">Transmembrane</keyword>
<evidence type="ECO:0000256" key="1">
    <source>
        <dbReference type="SAM" id="Phobius"/>
    </source>
</evidence>
<keyword evidence="1" id="KW-1133">Transmembrane helix</keyword>
<protein>
    <submittedName>
        <fullName evidence="2">Uncharacterized protein</fullName>
    </submittedName>
</protein>
<dbReference type="Proteomes" id="UP000215914">
    <property type="component" value="Unassembled WGS sequence"/>
</dbReference>
<keyword evidence="1" id="KW-0472">Membrane</keyword>
<name>A0A9K3N7P0_HELAN</name>
<dbReference type="EMBL" id="MNCJ02000324">
    <property type="protein sequence ID" value="KAF5790132.1"/>
    <property type="molecule type" value="Genomic_DNA"/>
</dbReference>
<accession>A0A9K3N7P0</accession>
<proteinExistence type="predicted"/>
<keyword evidence="3" id="KW-1185">Reference proteome</keyword>
<organism evidence="2 3">
    <name type="scientific">Helianthus annuus</name>
    <name type="common">Common sunflower</name>
    <dbReference type="NCBI Taxonomy" id="4232"/>
    <lineage>
        <taxon>Eukaryota</taxon>
        <taxon>Viridiplantae</taxon>
        <taxon>Streptophyta</taxon>
        <taxon>Embryophyta</taxon>
        <taxon>Tracheophyta</taxon>
        <taxon>Spermatophyta</taxon>
        <taxon>Magnoliopsida</taxon>
        <taxon>eudicotyledons</taxon>
        <taxon>Gunneridae</taxon>
        <taxon>Pentapetalae</taxon>
        <taxon>asterids</taxon>
        <taxon>campanulids</taxon>
        <taxon>Asterales</taxon>
        <taxon>Asteraceae</taxon>
        <taxon>Asteroideae</taxon>
        <taxon>Heliantheae alliance</taxon>
        <taxon>Heliantheae</taxon>
        <taxon>Helianthus</taxon>
    </lineage>
</organism>
<dbReference type="AlphaFoldDB" id="A0A9K3N7P0"/>
<reference evidence="2" key="1">
    <citation type="journal article" date="2017" name="Nature">
        <title>The sunflower genome provides insights into oil metabolism, flowering and Asterid evolution.</title>
        <authorList>
            <person name="Badouin H."/>
            <person name="Gouzy J."/>
            <person name="Grassa C.J."/>
            <person name="Murat F."/>
            <person name="Staton S.E."/>
            <person name="Cottret L."/>
            <person name="Lelandais-Briere C."/>
            <person name="Owens G.L."/>
            <person name="Carrere S."/>
            <person name="Mayjonade B."/>
            <person name="Legrand L."/>
            <person name="Gill N."/>
            <person name="Kane N.C."/>
            <person name="Bowers J.E."/>
            <person name="Hubner S."/>
            <person name="Bellec A."/>
            <person name="Berard A."/>
            <person name="Berges H."/>
            <person name="Blanchet N."/>
            <person name="Boniface M.C."/>
            <person name="Brunel D."/>
            <person name="Catrice O."/>
            <person name="Chaidir N."/>
            <person name="Claudel C."/>
            <person name="Donnadieu C."/>
            <person name="Faraut T."/>
            <person name="Fievet G."/>
            <person name="Helmstetter N."/>
            <person name="King M."/>
            <person name="Knapp S.J."/>
            <person name="Lai Z."/>
            <person name="Le Paslier M.C."/>
            <person name="Lippi Y."/>
            <person name="Lorenzon L."/>
            <person name="Mandel J.R."/>
            <person name="Marage G."/>
            <person name="Marchand G."/>
            <person name="Marquand E."/>
            <person name="Bret-Mestries E."/>
            <person name="Morien E."/>
            <person name="Nambeesan S."/>
            <person name="Nguyen T."/>
            <person name="Pegot-Espagnet P."/>
            <person name="Pouilly N."/>
            <person name="Raftis F."/>
            <person name="Sallet E."/>
            <person name="Schiex T."/>
            <person name="Thomas J."/>
            <person name="Vandecasteele C."/>
            <person name="Vares D."/>
            <person name="Vear F."/>
            <person name="Vautrin S."/>
            <person name="Crespi M."/>
            <person name="Mangin B."/>
            <person name="Burke J.M."/>
            <person name="Salse J."/>
            <person name="Munos S."/>
            <person name="Vincourt P."/>
            <person name="Rieseberg L.H."/>
            <person name="Langlade N.B."/>
        </authorList>
    </citation>
    <scope>NUCLEOTIDE SEQUENCE</scope>
    <source>
        <tissue evidence="2">Leaves</tissue>
    </source>
</reference>
<gene>
    <name evidence="2" type="ORF">HanXRQr2_Chr09g0379491</name>
</gene>